<gene>
    <name evidence="1" type="ORF">SAMN05216403_1161</name>
</gene>
<evidence type="ECO:0000313" key="1">
    <source>
        <dbReference type="EMBL" id="SEF92754.1"/>
    </source>
</evidence>
<organism evidence="1 2">
    <name type="scientific">Nitrosospira multiformis (strain ATCC 25196 / NCIMB 11849 / C 71)</name>
    <dbReference type="NCBI Taxonomy" id="323848"/>
    <lineage>
        <taxon>Bacteria</taxon>
        <taxon>Pseudomonadati</taxon>
        <taxon>Pseudomonadota</taxon>
        <taxon>Betaproteobacteria</taxon>
        <taxon>Nitrosomonadales</taxon>
        <taxon>Nitrosomonadaceae</taxon>
        <taxon>Nitrosospira</taxon>
    </lineage>
</organism>
<accession>A0A1H5VZQ1</accession>
<proteinExistence type="predicted"/>
<name>A0A1H5VZQ1_NITMU</name>
<evidence type="ECO:0000313" key="2">
    <source>
        <dbReference type="Proteomes" id="UP000236751"/>
    </source>
</evidence>
<dbReference type="Proteomes" id="UP000236751">
    <property type="component" value="Unassembled WGS sequence"/>
</dbReference>
<sequence>MLKGEWEFLMGLRKRSAYMNVLSRYMAILHTVMQRDKNVAET</sequence>
<dbReference type="EMBL" id="FNVK01000016">
    <property type="protein sequence ID" value="SEF92754.1"/>
    <property type="molecule type" value="Genomic_DNA"/>
</dbReference>
<reference evidence="1 2" key="1">
    <citation type="submission" date="2016-10" db="EMBL/GenBank/DDBJ databases">
        <authorList>
            <person name="de Groot N.N."/>
        </authorList>
    </citation>
    <scope>NUCLEOTIDE SEQUENCE [LARGE SCALE GENOMIC DNA]</scope>
    <source>
        <strain evidence="1 2">Nl13</strain>
    </source>
</reference>
<dbReference type="AlphaFoldDB" id="A0A1H5VZQ1"/>
<protein>
    <submittedName>
        <fullName evidence="1">Uncharacterized protein</fullName>
    </submittedName>
</protein>